<name>A0A2V1HTM9_9MICO</name>
<reference evidence="4 5" key="1">
    <citation type="submission" date="2018-05" db="EMBL/GenBank/DDBJ databases">
        <title>Amnibacterium sp. M8JJ-5, whole genome shotgun sequence.</title>
        <authorList>
            <person name="Tuo L."/>
        </authorList>
    </citation>
    <scope>NUCLEOTIDE SEQUENCE [LARGE SCALE GENOMIC DNA]</scope>
    <source>
        <strain evidence="4 5">M8JJ-5</strain>
    </source>
</reference>
<evidence type="ECO:0000313" key="5">
    <source>
        <dbReference type="Proteomes" id="UP000244893"/>
    </source>
</evidence>
<evidence type="ECO:0000259" key="3">
    <source>
        <dbReference type="Pfam" id="PF05532"/>
    </source>
</evidence>
<evidence type="ECO:0000256" key="2">
    <source>
        <dbReference type="SAM" id="MobiDB-lite"/>
    </source>
</evidence>
<dbReference type="AlphaFoldDB" id="A0A2V1HTM9"/>
<dbReference type="SUPFAM" id="SSF69047">
    <property type="entry name" value="Hypothetical protein YjbJ"/>
    <property type="match status" value="1"/>
</dbReference>
<dbReference type="Gene3D" id="1.10.1470.10">
    <property type="entry name" value="YjbJ"/>
    <property type="match status" value="1"/>
</dbReference>
<sequence>MGIGDKIENAAQDIAGKAKEAVGEHRGDENLAAEGRNDQTKADLKQAGEKVKDAFK</sequence>
<dbReference type="OrthoDB" id="2143260at2"/>
<comment type="caution">
    <text evidence="4">The sequence shown here is derived from an EMBL/GenBank/DDBJ whole genome shotgun (WGS) entry which is preliminary data.</text>
</comment>
<feature type="region of interest" description="Disordered" evidence="2">
    <location>
        <begin position="17"/>
        <end position="56"/>
    </location>
</feature>
<gene>
    <name evidence="4" type="ORF">DDQ50_11420</name>
</gene>
<keyword evidence="5" id="KW-1185">Reference proteome</keyword>
<evidence type="ECO:0000313" key="4">
    <source>
        <dbReference type="EMBL" id="PVZ94330.1"/>
    </source>
</evidence>
<accession>A0A2V1HTM9</accession>
<dbReference type="EMBL" id="QEOP01000002">
    <property type="protein sequence ID" value="PVZ94330.1"/>
    <property type="molecule type" value="Genomic_DNA"/>
</dbReference>
<evidence type="ECO:0000256" key="1">
    <source>
        <dbReference type="ARBA" id="ARBA00009129"/>
    </source>
</evidence>
<proteinExistence type="inferred from homology"/>
<feature type="domain" description="CsbD-like" evidence="3">
    <location>
        <begin position="5"/>
        <end position="56"/>
    </location>
</feature>
<dbReference type="InterPro" id="IPR008462">
    <property type="entry name" value="CsbD"/>
</dbReference>
<protein>
    <submittedName>
        <fullName evidence="4">CsbD family protein</fullName>
    </submittedName>
</protein>
<dbReference type="Pfam" id="PF05532">
    <property type="entry name" value="CsbD"/>
    <property type="match status" value="1"/>
</dbReference>
<organism evidence="4 5">
    <name type="scientific">Amnibacterium flavum</name>
    <dbReference type="NCBI Taxonomy" id="2173173"/>
    <lineage>
        <taxon>Bacteria</taxon>
        <taxon>Bacillati</taxon>
        <taxon>Actinomycetota</taxon>
        <taxon>Actinomycetes</taxon>
        <taxon>Micrococcales</taxon>
        <taxon>Microbacteriaceae</taxon>
        <taxon>Amnibacterium</taxon>
    </lineage>
</organism>
<comment type="similarity">
    <text evidence="1">Belongs to the UPF0337 (CsbD) family.</text>
</comment>
<dbReference type="Proteomes" id="UP000244893">
    <property type="component" value="Unassembled WGS sequence"/>
</dbReference>
<dbReference type="RefSeq" id="WP_116756842.1">
    <property type="nucleotide sequence ID" value="NZ_JBHUEX010000001.1"/>
</dbReference>
<dbReference type="InterPro" id="IPR036629">
    <property type="entry name" value="YjbJ_sf"/>
</dbReference>